<dbReference type="HAMAP" id="MF_00080">
    <property type="entry name" value="IF_3"/>
    <property type="match status" value="1"/>
</dbReference>
<dbReference type="PANTHER" id="PTHR10938:SF0">
    <property type="entry name" value="TRANSLATION INITIATION FACTOR IF-3, MITOCHONDRIAL"/>
    <property type="match status" value="1"/>
</dbReference>
<evidence type="ECO:0000256" key="1">
    <source>
        <dbReference type="ARBA" id="ARBA00005439"/>
    </source>
</evidence>
<dbReference type="InterPro" id="IPR001288">
    <property type="entry name" value="Translation_initiation_fac_3"/>
</dbReference>
<gene>
    <name evidence="4 8" type="primary">infC</name>
    <name evidence="8" type="ORF">L0U89_16380</name>
</gene>
<comment type="function">
    <text evidence="4">IF-3 binds to the 30S ribosomal subunit and shifts the equilibrium between 70S ribosomes and their 50S and 30S subunits in favor of the free subunits, thus enhancing the availability of 30S subunits on which protein synthesis initiation begins.</text>
</comment>
<dbReference type="NCBIfam" id="TIGR00168">
    <property type="entry name" value="infC"/>
    <property type="match status" value="1"/>
</dbReference>
<dbReference type="RefSeq" id="WP_234862500.1">
    <property type="nucleotide sequence ID" value="NZ_JAKEVZ010000014.1"/>
</dbReference>
<dbReference type="InterPro" id="IPR019814">
    <property type="entry name" value="Translation_initiation_fac_3_N"/>
</dbReference>
<keyword evidence="3 4" id="KW-0648">Protein biosynthesis</keyword>
<feature type="domain" description="Translation initiation factor 3 N-terminal" evidence="7">
    <location>
        <begin position="19"/>
        <end position="88"/>
    </location>
</feature>
<dbReference type="GO" id="GO:0003743">
    <property type="term" value="F:translation initiation factor activity"/>
    <property type="evidence" value="ECO:0007669"/>
    <property type="project" value="UniProtKB-KW"/>
</dbReference>
<dbReference type="PANTHER" id="PTHR10938">
    <property type="entry name" value="TRANSLATION INITIATION FACTOR IF-3"/>
    <property type="match status" value="1"/>
</dbReference>
<evidence type="ECO:0000256" key="5">
    <source>
        <dbReference type="NCBIfam" id="TIGR00168"/>
    </source>
</evidence>
<protein>
    <recommendedName>
        <fullName evidence="4 5">Translation initiation factor IF-3</fullName>
    </recommendedName>
</protein>
<evidence type="ECO:0000313" key="9">
    <source>
        <dbReference type="Proteomes" id="UP001201449"/>
    </source>
</evidence>
<name>A0ABS9BX54_9BACT</name>
<dbReference type="Gene3D" id="3.30.110.10">
    <property type="entry name" value="Translation initiation factor 3 (IF-3), C-terminal domain"/>
    <property type="match status" value="1"/>
</dbReference>
<dbReference type="InterPro" id="IPR019815">
    <property type="entry name" value="Translation_initiation_fac_3_C"/>
</dbReference>
<reference evidence="8 9" key="1">
    <citation type="submission" date="2022-01" db="EMBL/GenBank/DDBJ databases">
        <title>Mariniradius saccharolyticus sp. nov., isolated from sediment of a river.</title>
        <authorList>
            <person name="Liu H."/>
        </authorList>
    </citation>
    <scope>NUCLEOTIDE SEQUENCE [LARGE SCALE GENOMIC DNA]</scope>
    <source>
        <strain evidence="8 9">RY-2</strain>
    </source>
</reference>
<evidence type="ECO:0000256" key="2">
    <source>
        <dbReference type="ARBA" id="ARBA00022540"/>
    </source>
</evidence>
<dbReference type="Gene3D" id="3.10.20.80">
    <property type="entry name" value="Translation initiation factor 3 (IF-3), N-terminal domain"/>
    <property type="match status" value="1"/>
</dbReference>
<comment type="subcellular location">
    <subcellularLocation>
        <location evidence="4">Cytoplasm</location>
    </subcellularLocation>
</comment>
<evidence type="ECO:0000256" key="4">
    <source>
        <dbReference type="HAMAP-Rule" id="MF_00080"/>
    </source>
</evidence>
<evidence type="ECO:0000259" key="7">
    <source>
        <dbReference type="Pfam" id="PF05198"/>
    </source>
</evidence>
<sequence length="185" mass="21263">MKGKPPVTNRQRQEEPYKINDRIRAREVRVVGDFVEGGNAVLPLAQAIKLAEDNELDLVEISPNAVPPVCKIIDYAKFKYEQKKKQKEIKANAAKTVLKEIRFGPNTDDHDFNFKLKHAINFLKEGAKVKAYVHFVGRSIVFKERGEMLLLKFAQELEDYAQVEQLPKLEGKRMFLFLAPRPAKK</sequence>
<evidence type="ECO:0000259" key="6">
    <source>
        <dbReference type="Pfam" id="PF00707"/>
    </source>
</evidence>
<accession>A0ABS9BX54</accession>
<dbReference type="InterPro" id="IPR036788">
    <property type="entry name" value="T_IF-3_C_sf"/>
</dbReference>
<dbReference type="SUPFAM" id="SSF54364">
    <property type="entry name" value="Translation initiation factor IF3, N-terminal domain"/>
    <property type="match status" value="1"/>
</dbReference>
<comment type="similarity">
    <text evidence="1 4">Belongs to the IF-3 family.</text>
</comment>
<evidence type="ECO:0000256" key="3">
    <source>
        <dbReference type="ARBA" id="ARBA00022917"/>
    </source>
</evidence>
<dbReference type="SUPFAM" id="SSF55200">
    <property type="entry name" value="Translation initiation factor IF3, C-terminal domain"/>
    <property type="match status" value="1"/>
</dbReference>
<dbReference type="EMBL" id="JAKEVZ010000014">
    <property type="protein sequence ID" value="MCF1752636.1"/>
    <property type="molecule type" value="Genomic_DNA"/>
</dbReference>
<dbReference type="InterPro" id="IPR036787">
    <property type="entry name" value="T_IF-3_N_sf"/>
</dbReference>
<proteinExistence type="inferred from homology"/>
<dbReference type="Pfam" id="PF00707">
    <property type="entry name" value="IF3_C"/>
    <property type="match status" value="1"/>
</dbReference>
<comment type="caution">
    <text evidence="8">The sequence shown here is derived from an EMBL/GenBank/DDBJ whole genome shotgun (WGS) entry which is preliminary data.</text>
</comment>
<dbReference type="Pfam" id="PF05198">
    <property type="entry name" value="IF3_N"/>
    <property type="match status" value="1"/>
</dbReference>
<evidence type="ECO:0000313" key="8">
    <source>
        <dbReference type="EMBL" id="MCF1752636.1"/>
    </source>
</evidence>
<comment type="subunit">
    <text evidence="4">Monomer.</text>
</comment>
<keyword evidence="2 4" id="KW-0396">Initiation factor</keyword>
<keyword evidence="4" id="KW-0963">Cytoplasm</keyword>
<organism evidence="8 9">
    <name type="scientific">Mariniradius sediminis</name>
    <dbReference type="NCBI Taxonomy" id="2909237"/>
    <lineage>
        <taxon>Bacteria</taxon>
        <taxon>Pseudomonadati</taxon>
        <taxon>Bacteroidota</taxon>
        <taxon>Cytophagia</taxon>
        <taxon>Cytophagales</taxon>
        <taxon>Cyclobacteriaceae</taxon>
        <taxon>Mariniradius</taxon>
    </lineage>
</organism>
<dbReference type="Proteomes" id="UP001201449">
    <property type="component" value="Unassembled WGS sequence"/>
</dbReference>
<keyword evidence="9" id="KW-1185">Reference proteome</keyword>
<feature type="domain" description="Translation initiation factor 3 C-terminal" evidence="6">
    <location>
        <begin position="97"/>
        <end position="180"/>
    </location>
</feature>